<feature type="compositionally biased region" description="Low complexity" evidence="1">
    <location>
        <begin position="54"/>
        <end position="63"/>
    </location>
</feature>
<dbReference type="STRING" id="1387353.BSF38_04061"/>
<evidence type="ECO:0000313" key="2">
    <source>
        <dbReference type="EMBL" id="APW62515.1"/>
    </source>
</evidence>
<dbReference type="EMBL" id="CP019082">
    <property type="protein sequence ID" value="APW62515.1"/>
    <property type="molecule type" value="Genomic_DNA"/>
</dbReference>
<sequence length="63" mass="6439">MAASSHNPPKDSDNSPKKSSDTVNLTPDELRRISGGAKIGVIPPTPTPPPTPPGNGNTPNPNT</sequence>
<feature type="compositionally biased region" description="Basic and acidic residues" evidence="1">
    <location>
        <begin position="8"/>
        <end position="20"/>
    </location>
</feature>
<feature type="compositionally biased region" description="Pro residues" evidence="1">
    <location>
        <begin position="43"/>
        <end position="53"/>
    </location>
</feature>
<organism evidence="2 3">
    <name type="scientific">Paludisphaera borealis</name>
    <dbReference type="NCBI Taxonomy" id="1387353"/>
    <lineage>
        <taxon>Bacteria</taxon>
        <taxon>Pseudomonadati</taxon>
        <taxon>Planctomycetota</taxon>
        <taxon>Planctomycetia</taxon>
        <taxon>Isosphaerales</taxon>
        <taxon>Isosphaeraceae</taxon>
        <taxon>Paludisphaera</taxon>
    </lineage>
</organism>
<reference evidence="3" key="1">
    <citation type="submission" date="2016-12" db="EMBL/GenBank/DDBJ databases">
        <title>Comparative genomics of four Isosphaeraceae planctomycetes: a common pool of plasmids and glycoside hydrolase genes.</title>
        <authorList>
            <person name="Ivanova A."/>
        </authorList>
    </citation>
    <scope>NUCLEOTIDE SEQUENCE [LARGE SCALE GENOMIC DNA]</scope>
    <source>
        <strain evidence="3">PX4</strain>
    </source>
</reference>
<gene>
    <name evidence="2" type="ORF">BSF38_04061</name>
</gene>
<accession>A0A1U7CUA5</accession>
<protein>
    <submittedName>
        <fullName evidence="2">Uncharacterized protein</fullName>
    </submittedName>
</protein>
<dbReference type="KEGG" id="pbor:BSF38_04061"/>
<evidence type="ECO:0000256" key="1">
    <source>
        <dbReference type="SAM" id="MobiDB-lite"/>
    </source>
</evidence>
<name>A0A1U7CUA5_9BACT</name>
<proteinExistence type="predicted"/>
<keyword evidence="3" id="KW-1185">Reference proteome</keyword>
<dbReference type="Proteomes" id="UP000186309">
    <property type="component" value="Chromosome"/>
</dbReference>
<feature type="region of interest" description="Disordered" evidence="1">
    <location>
        <begin position="1"/>
        <end position="63"/>
    </location>
</feature>
<dbReference type="RefSeq" id="WP_076348665.1">
    <property type="nucleotide sequence ID" value="NZ_CP019082.1"/>
</dbReference>
<evidence type="ECO:0000313" key="3">
    <source>
        <dbReference type="Proteomes" id="UP000186309"/>
    </source>
</evidence>
<dbReference type="AlphaFoldDB" id="A0A1U7CUA5"/>